<evidence type="ECO:0000256" key="4">
    <source>
        <dbReference type="ARBA" id="ARBA00022729"/>
    </source>
</evidence>
<proteinExistence type="predicted"/>
<dbReference type="Proteomes" id="UP000269692">
    <property type="component" value="Unassembled WGS sequence"/>
</dbReference>
<keyword evidence="3" id="KW-0808">Transferase</keyword>
<reference evidence="8 9" key="1">
    <citation type="submission" date="2018-10" db="EMBL/GenBank/DDBJ databases">
        <title>Xanthobacter tagetidis genome sequencing and assembly.</title>
        <authorList>
            <person name="Maclea K.S."/>
            <person name="Goen A.E."/>
            <person name="Fatima S.A."/>
        </authorList>
    </citation>
    <scope>NUCLEOTIDE SEQUENCE [LARGE SCALE GENOMIC DNA]</scope>
    <source>
        <strain evidence="8 9">ATCC 700314</strain>
    </source>
</reference>
<accession>A0A3L7AMK6</accession>
<keyword evidence="6" id="KW-0016">Alginate biosynthesis</keyword>
<protein>
    <recommendedName>
        <fullName evidence="7">AlgX/AlgJ SGNH hydrolase-like domain-containing protein</fullName>
    </recommendedName>
</protein>
<comment type="caution">
    <text evidence="8">The sequence shown here is derived from an EMBL/GenBank/DDBJ whole genome shotgun (WGS) entry which is preliminary data.</text>
</comment>
<evidence type="ECO:0000256" key="5">
    <source>
        <dbReference type="ARBA" id="ARBA00022764"/>
    </source>
</evidence>
<evidence type="ECO:0000313" key="9">
    <source>
        <dbReference type="Proteomes" id="UP000269692"/>
    </source>
</evidence>
<evidence type="ECO:0000256" key="3">
    <source>
        <dbReference type="ARBA" id="ARBA00022679"/>
    </source>
</evidence>
<name>A0A3L7AMK6_9HYPH</name>
<evidence type="ECO:0000256" key="6">
    <source>
        <dbReference type="ARBA" id="ARBA00022841"/>
    </source>
</evidence>
<keyword evidence="5" id="KW-0574">Periplasm</keyword>
<evidence type="ECO:0000313" key="8">
    <source>
        <dbReference type="EMBL" id="RLP81195.1"/>
    </source>
</evidence>
<evidence type="ECO:0000259" key="7">
    <source>
        <dbReference type="Pfam" id="PF16822"/>
    </source>
</evidence>
<sequence length="391" mass="43625">MTLLSRHRRYMGAMIAGIFALLLLSNLIPDPLGRFTWRSALRPELGYGHMISVAFNNVGEFIQDNFGFRASLPVLRRELRAELASPDTRPIYSGRTGQLFWGRENSPEQSAGAFVRVPGVRRFAEMIGEMNAILTAQGAKLVVALPPNAQSVDLEGLPEWHDRLAYPTTEYDLMLGAMKALGVTAVDLRAELRKTPYPRYLLTDTHWNYRSSVAAFNAAVTAAGHPEWALDLSRAIGAQRTVPSGDLLRTMRMPPQIQDHNFVLHVPLRKFALDPRLPHHNVFRPFASTVFPYSGGGPRVLVMGDSFSALVWPRLFMNSNVSEVGWMHASRQVLGSCDFNFDNLLRFKPDIVIYARGERFFTCAPHAWPRNLPRPDAALKAKVAAAVPALP</sequence>
<dbReference type="InterPro" id="IPR031811">
    <property type="entry name" value="ALGX/ALGJ_SGNH-like"/>
</dbReference>
<dbReference type="EMBL" id="RCTF01000002">
    <property type="protein sequence ID" value="RLP81195.1"/>
    <property type="molecule type" value="Genomic_DNA"/>
</dbReference>
<dbReference type="UniPathway" id="UPA00286"/>
<evidence type="ECO:0000256" key="1">
    <source>
        <dbReference type="ARBA" id="ARBA00004418"/>
    </source>
</evidence>
<feature type="domain" description="AlgX/AlgJ SGNH hydrolase-like" evidence="7">
    <location>
        <begin position="117"/>
        <end position="255"/>
    </location>
</feature>
<dbReference type="RefSeq" id="WP_121622047.1">
    <property type="nucleotide sequence ID" value="NZ_JACIIW010000003.1"/>
</dbReference>
<dbReference type="AlphaFoldDB" id="A0A3L7AMK6"/>
<organism evidence="8 9">
    <name type="scientific">Xanthobacter tagetidis</name>
    <dbReference type="NCBI Taxonomy" id="60216"/>
    <lineage>
        <taxon>Bacteria</taxon>
        <taxon>Pseudomonadati</taxon>
        <taxon>Pseudomonadota</taxon>
        <taxon>Alphaproteobacteria</taxon>
        <taxon>Hyphomicrobiales</taxon>
        <taxon>Xanthobacteraceae</taxon>
        <taxon>Xanthobacter</taxon>
    </lineage>
</organism>
<dbReference type="OrthoDB" id="5243588at2"/>
<dbReference type="GO" id="GO:0042121">
    <property type="term" value="P:alginic acid biosynthetic process"/>
    <property type="evidence" value="ECO:0007669"/>
    <property type="project" value="UniProtKB-UniPathway"/>
</dbReference>
<dbReference type="Pfam" id="PF16822">
    <property type="entry name" value="ALGX"/>
    <property type="match status" value="1"/>
</dbReference>
<keyword evidence="9" id="KW-1185">Reference proteome</keyword>
<gene>
    <name evidence="8" type="ORF">D9R14_04200</name>
</gene>
<comment type="subcellular location">
    <subcellularLocation>
        <location evidence="1">Periplasm</location>
    </subcellularLocation>
</comment>
<comment type="pathway">
    <text evidence="2">Glycan biosynthesis; alginate biosynthesis.</text>
</comment>
<dbReference type="GO" id="GO:0042597">
    <property type="term" value="C:periplasmic space"/>
    <property type="evidence" value="ECO:0007669"/>
    <property type="project" value="UniProtKB-SubCell"/>
</dbReference>
<evidence type="ECO:0000256" key="2">
    <source>
        <dbReference type="ARBA" id="ARBA00005182"/>
    </source>
</evidence>
<keyword evidence="4" id="KW-0732">Signal</keyword>
<dbReference type="GO" id="GO:0016740">
    <property type="term" value="F:transferase activity"/>
    <property type="evidence" value="ECO:0007669"/>
    <property type="project" value="UniProtKB-KW"/>
</dbReference>